<dbReference type="SUPFAM" id="SSF51445">
    <property type="entry name" value="(Trans)glycosidases"/>
    <property type="match status" value="1"/>
</dbReference>
<keyword evidence="4" id="KW-1133">Transmembrane helix</keyword>
<proteinExistence type="predicted"/>
<dbReference type="RefSeq" id="WP_354196984.1">
    <property type="nucleotide sequence ID" value="NZ_JBEPLW010000010.1"/>
</dbReference>
<comment type="caution">
    <text evidence="7">The sequence shown here is derived from an EMBL/GenBank/DDBJ whole genome shotgun (WGS) entry which is preliminary data.</text>
</comment>
<evidence type="ECO:0000256" key="2">
    <source>
        <dbReference type="ARBA" id="ARBA00022723"/>
    </source>
</evidence>
<dbReference type="Gene3D" id="3.20.20.80">
    <property type="entry name" value="Glycosidases"/>
    <property type="match status" value="1"/>
</dbReference>
<dbReference type="Pfam" id="PF00128">
    <property type="entry name" value="Alpha-amylase"/>
    <property type="match status" value="1"/>
</dbReference>
<organism evidence="7 8">
    <name type="scientific">Bhargavaea ullalensis</name>
    <dbReference type="NCBI Taxonomy" id="1265685"/>
    <lineage>
        <taxon>Bacteria</taxon>
        <taxon>Bacillati</taxon>
        <taxon>Bacillota</taxon>
        <taxon>Bacilli</taxon>
        <taxon>Bacillales</taxon>
        <taxon>Caryophanaceae</taxon>
        <taxon>Bhargavaea</taxon>
    </lineage>
</organism>
<reference evidence="7 8" key="1">
    <citation type="submission" date="2024-06" db="EMBL/GenBank/DDBJ databases">
        <title>Genomic Encyclopedia of Type Strains, Phase IV (KMG-IV): sequencing the most valuable type-strain genomes for metagenomic binning, comparative biology and taxonomic classification.</title>
        <authorList>
            <person name="Goeker M."/>
        </authorList>
    </citation>
    <scope>NUCLEOTIDE SEQUENCE [LARGE SCALE GENOMIC DNA]</scope>
    <source>
        <strain evidence="7 8">DSM 26128</strain>
    </source>
</reference>
<evidence type="ECO:0000313" key="7">
    <source>
        <dbReference type="EMBL" id="MET3575647.1"/>
    </source>
</evidence>
<dbReference type="GO" id="GO:0016798">
    <property type="term" value="F:hydrolase activity, acting on glycosyl bonds"/>
    <property type="evidence" value="ECO:0007669"/>
    <property type="project" value="UniProtKB-KW"/>
</dbReference>
<dbReference type="Pfam" id="PF22026">
    <property type="entry name" value="Alpha-amylase_C_2"/>
    <property type="match status" value="1"/>
</dbReference>
<evidence type="ECO:0000256" key="3">
    <source>
        <dbReference type="ARBA" id="ARBA00022729"/>
    </source>
</evidence>
<evidence type="ECO:0000256" key="1">
    <source>
        <dbReference type="ARBA" id="ARBA00001913"/>
    </source>
</evidence>
<keyword evidence="2" id="KW-0479">Metal-binding</keyword>
<name>A0ABV2GC82_9BACL</name>
<feature type="domain" description="Glycosyl hydrolase family 13 catalytic" evidence="6">
    <location>
        <begin position="38"/>
        <end position="349"/>
    </location>
</feature>
<dbReference type="InterPro" id="IPR017853">
    <property type="entry name" value="GH"/>
</dbReference>
<dbReference type="SMART" id="SM00642">
    <property type="entry name" value="Aamy"/>
    <property type="match status" value="1"/>
</dbReference>
<keyword evidence="7" id="KW-0378">Hydrolase</keyword>
<comment type="cofactor">
    <cofactor evidence="1">
        <name>Ca(2+)</name>
        <dbReference type="ChEBI" id="CHEBI:29108"/>
    </cofactor>
</comment>
<feature type="chain" id="PRO_5046160944" evidence="5">
    <location>
        <begin position="27"/>
        <end position="480"/>
    </location>
</feature>
<evidence type="ECO:0000256" key="5">
    <source>
        <dbReference type="SAM" id="SignalP"/>
    </source>
</evidence>
<dbReference type="InterPro" id="IPR013780">
    <property type="entry name" value="Glyco_hydro_b"/>
</dbReference>
<dbReference type="Proteomes" id="UP001549099">
    <property type="component" value="Unassembled WGS sequence"/>
</dbReference>
<dbReference type="Gene3D" id="2.60.40.1180">
    <property type="entry name" value="Golgi alpha-mannosidase II"/>
    <property type="match status" value="1"/>
</dbReference>
<accession>A0ABV2GC82</accession>
<dbReference type="InterPro" id="IPR006047">
    <property type="entry name" value="GH13_cat_dom"/>
</dbReference>
<dbReference type="PANTHER" id="PTHR10357:SF215">
    <property type="entry name" value="ALPHA-AMYLASE 1"/>
    <property type="match status" value="1"/>
</dbReference>
<protein>
    <submittedName>
        <fullName evidence="7">Glycosidase</fullName>
    </submittedName>
</protein>
<dbReference type="InterPro" id="IPR054174">
    <property type="entry name" value="Alpha-amylase-like_C"/>
</dbReference>
<keyword evidence="4" id="KW-0472">Membrane</keyword>
<feature type="transmembrane region" description="Helical" evidence="4">
    <location>
        <begin position="447"/>
        <end position="465"/>
    </location>
</feature>
<feature type="signal peptide" evidence="5">
    <location>
        <begin position="1"/>
        <end position="26"/>
    </location>
</feature>
<keyword evidence="4" id="KW-0812">Transmembrane</keyword>
<keyword evidence="7" id="KW-0326">Glycosidase</keyword>
<evidence type="ECO:0000313" key="8">
    <source>
        <dbReference type="Proteomes" id="UP001549099"/>
    </source>
</evidence>
<dbReference type="SUPFAM" id="SSF51011">
    <property type="entry name" value="Glycosyl hydrolase domain"/>
    <property type="match status" value="1"/>
</dbReference>
<evidence type="ECO:0000259" key="6">
    <source>
        <dbReference type="SMART" id="SM00642"/>
    </source>
</evidence>
<keyword evidence="3 5" id="KW-0732">Signal</keyword>
<dbReference type="PANTHER" id="PTHR10357">
    <property type="entry name" value="ALPHA-AMYLASE FAMILY MEMBER"/>
    <property type="match status" value="1"/>
</dbReference>
<sequence>MIKKSLAALSAAIFIGTAGWVPAASAAGDPVLDDSIYDTLVDRFFNGSTANDRDVDPADPKAFSGGDFEGLLKKQDYIHSMGFNAVSIGPVFSTDTYDGRRVLDYGTIEDRFGTEEELTGLVGKYHKKDMRLFADFPLGGASANHVWTADHDDWAIDAGDGTVNWDYDNPEVKEALIDAAVSFVKKTGIDGLRLTHFGDADKGFLNDLIKALKSENGDLLVFSDAPSDANFDLIFNEEESSVLRETFSEVDPDSDGLNHTEMTEPPSLLFFDTLEGDRFTAEMVEKRMFPPTRWKIAATALLTLPGVPIMTYGSETAVTGTGQHGNHPNHDFKSDEDLIDHITNVNELRNQSETLRSGKFEMLYNEDGMIVYKRFTDDETWIIALNNTSETQRIDISEEQAGGAGKTLRALFGNDLVRQTENGSYRVVLDRETADMFIVEEDKGLNIPYIIAAILVYTIFLLFIWQVWRKGRQRRTEGSK</sequence>
<gene>
    <name evidence="7" type="ORF">ABID49_001552</name>
</gene>
<keyword evidence="8" id="KW-1185">Reference proteome</keyword>
<dbReference type="EMBL" id="JBEPLW010000010">
    <property type="protein sequence ID" value="MET3575647.1"/>
    <property type="molecule type" value="Genomic_DNA"/>
</dbReference>
<evidence type="ECO:0000256" key="4">
    <source>
        <dbReference type="SAM" id="Phobius"/>
    </source>
</evidence>